<name>A0A7J7X5Q4_RHIFE</name>
<reference evidence="6 7" key="1">
    <citation type="journal article" date="2020" name="Nature">
        <title>Six reference-quality genomes reveal evolution of bat adaptations.</title>
        <authorList>
            <person name="Jebb D."/>
            <person name="Huang Z."/>
            <person name="Pippel M."/>
            <person name="Hughes G.M."/>
            <person name="Lavrichenko K."/>
            <person name="Devanna P."/>
            <person name="Winkler S."/>
            <person name="Jermiin L.S."/>
            <person name="Skirmuntt E.C."/>
            <person name="Katzourakis A."/>
            <person name="Burkitt-Gray L."/>
            <person name="Ray D.A."/>
            <person name="Sullivan K.A.M."/>
            <person name="Roscito J.G."/>
            <person name="Kirilenko B.M."/>
            <person name="Davalos L.M."/>
            <person name="Corthals A.P."/>
            <person name="Power M.L."/>
            <person name="Jones G."/>
            <person name="Ransome R.D."/>
            <person name="Dechmann D.K.N."/>
            <person name="Locatelli A.G."/>
            <person name="Puechmaille S.J."/>
            <person name="Fedrigo O."/>
            <person name="Jarvis E.D."/>
            <person name="Hiller M."/>
            <person name="Vernes S.C."/>
            <person name="Myers E.W."/>
            <person name="Teeling E.C."/>
        </authorList>
    </citation>
    <scope>NUCLEOTIDE SEQUENCE [LARGE SCALE GENOMIC DNA]</scope>
    <source>
        <strain evidence="6">MRhiFer1</strain>
        <tissue evidence="6">Lung</tissue>
    </source>
</reference>
<dbReference type="Pfam" id="PF00431">
    <property type="entry name" value="CUB"/>
    <property type="match status" value="1"/>
</dbReference>
<dbReference type="Proteomes" id="UP000585614">
    <property type="component" value="Unassembled WGS sequence"/>
</dbReference>
<organism evidence="6 7">
    <name type="scientific">Rhinolophus ferrumequinum</name>
    <name type="common">Greater horseshoe bat</name>
    <dbReference type="NCBI Taxonomy" id="59479"/>
    <lineage>
        <taxon>Eukaryota</taxon>
        <taxon>Metazoa</taxon>
        <taxon>Chordata</taxon>
        <taxon>Craniata</taxon>
        <taxon>Vertebrata</taxon>
        <taxon>Euteleostomi</taxon>
        <taxon>Mammalia</taxon>
        <taxon>Eutheria</taxon>
        <taxon>Laurasiatheria</taxon>
        <taxon>Chiroptera</taxon>
        <taxon>Yinpterochiroptera</taxon>
        <taxon>Rhinolophoidea</taxon>
        <taxon>Rhinolophidae</taxon>
        <taxon>Rhinolophinae</taxon>
        <taxon>Rhinolophus</taxon>
    </lineage>
</organism>
<keyword evidence="1" id="KW-0677">Repeat</keyword>
<evidence type="ECO:0000256" key="1">
    <source>
        <dbReference type="ARBA" id="ARBA00022737"/>
    </source>
</evidence>
<comment type="caution">
    <text evidence="3">Lacks conserved residue(s) required for the propagation of feature annotation.</text>
</comment>
<proteinExistence type="predicted"/>
<comment type="caution">
    <text evidence="6">The sequence shown here is derived from an EMBL/GenBank/DDBJ whole genome shotgun (WGS) entry which is preliminary data.</text>
</comment>
<dbReference type="PROSITE" id="PS01180">
    <property type="entry name" value="CUB"/>
    <property type="match status" value="1"/>
</dbReference>
<keyword evidence="2" id="KW-1015">Disulfide bond</keyword>
<accession>A0A7J7X5Q4</accession>
<dbReference type="Gene3D" id="2.60.120.290">
    <property type="entry name" value="Spermadhesin, CUB domain"/>
    <property type="match status" value="1"/>
</dbReference>
<dbReference type="SMART" id="SM00042">
    <property type="entry name" value="CUB"/>
    <property type="match status" value="1"/>
</dbReference>
<sequence>MRRSPSSSIIAALGSELQEQTVRPQSGQNCTFQLQGPNGTVESPGFPYGYPNYANCTWTITAEDQHRIQLVFQSFALEEDFDVLSVFDGPPQPENLRTRSRAEGAGKGSLPSTSHSSCLDVITQIGPPLLTTPSPVTCDLAFGTVLHAAQLWAQLALCPQPSLPLDTQA</sequence>
<dbReference type="AlphaFoldDB" id="A0A7J7X5Q4"/>
<feature type="domain" description="CUB" evidence="5">
    <location>
        <begin position="30"/>
        <end position="90"/>
    </location>
</feature>
<evidence type="ECO:0000256" key="3">
    <source>
        <dbReference type="PROSITE-ProRule" id="PRU00059"/>
    </source>
</evidence>
<dbReference type="SUPFAM" id="SSF49854">
    <property type="entry name" value="Spermadhesin, CUB domain"/>
    <property type="match status" value="1"/>
</dbReference>
<evidence type="ECO:0000259" key="5">
    <source>
        <dbReference type="PROSITE" id="PS01180"/>
    </source>
</evidence>
<dbReference type="PANTHER" id="PTHR24251">
    <property type="entry name" value="OVOCHYMASE-RELATED"/>
    <property type="match status" value="1"/>
</dbReference>
<evidence type="ECO:0000313" key="7">
    <source>
        <dbReference type="Proteomes" id="UP000585614"/>
    </source>
</evidence>
<feature type="region of interest" description="Disordered" evidence="4">
    <location>
        <begin position="88"/>
        <end position="116"/>
    </location>
</feature>
<protein>
    <recommendedName>
        <fullName evidence="5">CUB domain-containing protein</fullName>
    </recommendedName>
</protein>
<dbReference type="InterPro" id="IPR000859">
    <property type="entry name" value="CUB_dom"/>
</dbReference>
<gene>
    <name evidence="6" type="ORF">mRhiFer1_010254</name>
</gene>
<evidence type="ECO:0000256" key="2">
    <source>
        <dbReference type="ARBA" id="ARBA00023157"/>
    </source>
</evidence>
<evidence type="ECO:0000256" key="4">
    <source>
        <dbReference type="SAM" id="MobiDB-lite"/>
    </source>
</evidence>
<dbReference type="CDD" id="cd00041">
    <property type="entry name" value="CUB"/>
    <property type="match status" value="1"/>
</dbReference>
<dbReference type="EMBL" id="JACAGC010000009">
    <property type="protein sequence ID" value="KAF6344878.1"/>
    <property type="molecule type" value="Genomic_DNA"/>
</dbReference>
<dbReference type="InterPro" id="IPR035914">
    <property type="entry name" value="Sperma_CUB_dom_sf"/>
</dbReference>
<evidence type="ECO:0000313" key="6">
    <source>
        <dbReference type="EMBL" id="KAF6344878.1"/>
    </source>
</evidence>